<feature type="binding site" evidence="4">
    <location>
        <position position="64"/>
    </location>
    <ligand>
        <name>ATP</name>
        <dbReference type="ChEBI" id="CHEBI:30616"/>
    </ligand>
</feature>
<dbReference type="EMBL" id="MCFC01000024">
    <property type="protein sequence ID" value="ORY29657.1"/>
    <property type="molecule type" value="Genomic_DNA"/>
</dbReference>
<dbReference type="GO" id="GO:0005524">
    <property type="term" value="F:ATP binding"/>
    <property type="evidence" value="ECO:0007669"/>
    <property type="project" value="UniProtKB-UniRule"/>
</dbReference>
<dbReference type="InterPro" id="IPR000719">
    <property type="entry name" value="Prot_kinase_dom"/>
</dbReference>
<dbReference type="InterPro" id="IPR011009">
    <property type="entry name" value="Kinase-like_dom_sf"/>
</dbReference>
<proteinExistence type="predicted"/>
<feature type="region of interest" description="Disordered" evidence="5">
    <location>
        <begin position="578"/>
        <end position="678"/>
    </location>
</feature>
<keyword evidence="7" id="KW-0808">Transferase</keyword>
<dbReference type="PROSITE" id="PS00107">
    <property type="entry name" value="PROTEIN_KINASE_ATP"/>
    <property type="match status" value="1"/>
</dbReference>
<feature type="compositionally biased region" description="Basic and acidic residues" evidence="5">
    <location>
        <begin position="650"/>
        <end position="661"/>
    </location>
</feature>
<feature type="compositionally biased region" description="Low complexity" evidence="5">
    <location>
        <begin position="445"/>
        <end position="457"/>
    </location>
</feature>
<sequence>MSGRTSLPVGSTGMLDDEYWSVFTSDYADYEIGAPVGFGSYSTVYSATFRVASSDMAARTCAIKISSSHPDVEQLLKEARLLGLSRQQNLLRILATFTLPPDHKRVAIVTPLIPGGSLAGILEWRRRLSGTPKLGHFGGLRKFGRKHEVDAEENKGLTEEEVKAIVRQVVEGLEYLHAEGFLHRDLKAANLLVDADGSILLADFGAGGDLNVPASSPLIDVRPTAAEDLRFDNLVFEPSSLSSAQRKEPLTRLPILPEIGRRKSFVGTPSWMAPEVVVGHGYDTKADIWSLGITVLDIELAHGVVPGPRGRPQKVLQHIVMDAAPTLGRSGGFSKAMKEFVDSCLAKDPAKSRPAATQLLDHPWLKGAKRKAWLAEALLGDVPSLELRQELRRVPTSSSLASRASSWDFTPTPLPSLPASPTRNSFLPIRSPSMLSQLQDPFAQPTRSQSRSSSRVPSLPPSPRISLRQWAEATYDESTAYSGRTTSEIGKRRSGSELGLRPSRSGVETGLRRGKSASFDESPTGLRINGLHTPGRKRLASIDDGLVPQPIAKPMSPLFEAATRRGLSVKDQAVSSLSTGNSLSASPEIISSPLAPEITSAATPSERKLENCQSPPPTPTRASRTNPPPSSPPQATEKGKGLFGRRQSVKKVDKQSKERGRVGGFVDNLTGRKHRDNK</sequence>
<name>A0A1Y2B596_9TREE</name>
<dbReference type="SUPFAM" id="SSF56112">
    <property type="entry name" value="Protein kinase-like (PK-like)"/>
    <property type="match status" value="1"/>
</dbReference>
<evidence type="ECO:0000256" key="1">
    <source>
        <dbReference type="ARBA" id="ARBA00012513"/>
    </source>
</evidence>
<protein>
    <recommendedName>
        <fullName evidence="1">non-specific serine/threonine protein kinase</fullName>
        <ecNumber evidence="1">2.7.11.1</ecNumber>
    </recommendedName>
</protein>
<dbReference type="InterPro" id="IPR017441">
    <property type="entry name" value="Protein_kinase_ATP_BS"/>
</dbReference>
<dbReference type="InterPro" id="IPR008271">
    <property type="entry name" value="Ser/Thr_kinase_AS"/>
</dbReference>
<dbReference type="GO" id="GO:0004674">
    <property type="term" value="F:protein serine/threonine kinase activity"/>
    <property type="evidence" value="ECO:0007669"/>
    <property type="project" value="UniProtKB-EC"/>
</dbReference>
<dbReference type="SMART" id="SM00220">
    <property type="entry name" value="S_TKc"/>
    <property type="match status" value="1"/>
</dbReference>
<dbReference type="Pfam" id="PF00069">
    <property type="entry name" value="Pkinase"/>
    <property type="match status" value="2"/>
</dbReference>
<comment type="caution">
    <text evidence="7">The sequence shown here is derived from an EMBL/GenBank/DDBJ whole genome shotgun (WGS) entry which is preliminary data.</text>
</comment>
<dbReference type="Proteomes" id="UP000193986">
    <property type="component" value="Unassembled WGS sequence"/>
</dbReference>
<evidence type="ECO:0000259" key="6">
    <source>
        <dbReference type="PROSITE" id="PS50011"/>
    </source>
</evidence>
<gene>
    <name evidence="7" type="ORF">BCR39DRAFT_574689</name>
</gene>
<dbReference type="InterPro" id="IPR050629">
    <property type="entry name" value="STE20/SPS1-PAK"/>
</dbReference>
<dbReference type="PROSITE" id="PS50011">
    <property type="entry name" value="PROTEIN_KINASE_DOM"/>
    <property type="match status" value="1"/>
</dbReference>
<feature type="compositionally biased region" description="Polar residues" evidence="5">
    <location>
        <begin position="476"/>
        <end position="488"/>
    </location>
</feature>
<dbReference type="Gene3D" id="1.10.510.10">
    <property type="entry name" value="Transferase(Phosphotransferase) domain 1"/>
    <property type="match status" value="2"/>
</dbReference>
<dbReference type="PROSITE" id="PS00108">
    <property type="entry name" value="PROTEIN_KINASE_ST"/>
    <property type="match status" value="1"/>
</dbReference>
<dbReference type="EC" id="2.7.11.1" evidence="1"/>
<keyword evidence="7" id="KW-0418">Kinase</keyword>
<dbReference type="STRING" id="71784.A0A1Y2B596"/>
<dbReference type="PANTHER" id="PTHR48012:SF16">
    <property type="entry name" value="NON-SPECIFIC SERINE_THREONINE PROTEIN KINASE"/>
    <property type="match status" value="1"/>
</dbReference>
<keyword evidence="3 4" id="KW-0067">ATP-binding</keyword>
<evidence type="ECO:0000313" key="7">
    <source>
        <dbReference type="EMBL" id="ORY29657.1"/>
    </source>
</evidence>
<dbReference type="InParanoid" id="A0A1Y2B596"/>
<evidence type="ECO:0000256" key="3">
    <source>
        <dbReference type="ARBA" id="ARBA00022840"/>
    </source>
</evidence>
<dbReference type="PANTHER" id="PTHR48012">
    <property type="entry name" value="STERILE20-LIKE KINASE, ISOFORM B-RELATED"/>
    <property type="match status" value="1"/>
</dbReference>
<feature type="domain" description="Protein kinase" evidence="6">
    <location>
        <begin position="30"/>
        <end position="365"/>
    </location>
</feature>
<reference evidence="7 8" key="1">
    <citation type="submission" date="2016-07" db="EMBL/GenBank/DDBJ databases">
        <title>Pervasive Adenine N6-methylation of Active Genes in Fungi.</title>
        <authorList>
            <consortium name="DOE Joint Genome Institute"/>
            <person name="Mondo S.J."/>
            <person name="Dannebaum R.O."/>
            <person name="Kuo R.C."/>
            <person name="Labutti K."/>
            <person name="Haridas S."/>
            <person name="Kuo A."/>
            <person name="Salamov A."/>
            <person name="Ahrendt S.R."/>
            <person name="Lipzen A."/>
            <person name="Sullivan W."/>
            <person name="Andreopoulos W.B."/>
            <person name="Clum A."/>
            <person name="Lindquist E."/>
            <person name="Daum C."/>
            <person name="Ramamoorthy G.K."/>
            <person name="Gryganskyi A."/>
            <person name="Culley D."/>
            <person name="Magnuson J.K."/>
            <person name="James T.Y."/>
            <person name="O'Malley M.A."/>
            <person name="Stajich J.E."/>
            <person name="Spatafora J.W."/>
            <person name="Visel A."/>
            <person name="Grigoriev I.V."/>
        </authorList>
    </citation>
    <scope>NUCLEOTIDE SEQUENCE [LARGE SCALE GENOMIC DNA]</scope>
    <source>
        <strain evidence="7 8">68-887.2</strain>
    </source>
</reference>
<accession>A0A1Y2B596</accession>
<organism evidence="7 8">
    <name type="scientific">Naematelia encephala</name>
    <dbReference type="NCBI Taxonomy" id="71784"/>
    <lineage>
        <taxon>Eukaryota</taxon>
        <taxon>Fungi</taxon>
        <taxon>Dikarya</taxon>
        <taxon>Basidiomycota</taxon>
        <taxon>Agaricomycotina</taxon>
        <taxon>Tremellomycetes</taxon>
        <taxon>Tremellales</taxon>
        <taxon>Naemateliaceae</taxon>
        <taxon>Naematelia</taxon>
    </lineage>
</organism>
<evidence type="ECO:0000256" key="5">
    <source>
        <dbReference type="SAM" id="MobiDB-lite"/>
    </source>
</evidence>
<dbReference type="AlphaFoldDB" id="A0A1Y2B596"/>
<dbReference type="GO" id="GO:0005737">
    <property type="term" value="C:cytoplasm"/>
    <property type="evidence" value="ECO:0007669"/>
    <property type="project" value="TreeGrafter"/>
</dbReference>
<keyword evidence="2 4" id="KW-0547">Nucleotide-binding</keyword>
<feature type="region of interest" description="Disordered" evidence="5">
    <location>
        <begin position="402"/>
        <end position="533"/>
    </location>
</feature>
<evidence type="ECO:0000256" key="4">
    <source>
        <dbReference type="PROSITE-ProRule" id="PRU10141"/>
    </source>
</evidence>
<keyword evidence="8" id="KW-1185">Reference proteome</keyword>
<evidence type="ECO:0000313" key="8">
    <source>
        <dbReference type="Proteomes" id="UP000193986"/>
    </source>
</evidence>
<evidence type="ECO:0000256" key="2">
    <source>
        <dbReference type="ARBA" id="ARBA00022741"/>
    </source>
</evidence>
<dbReference type="OrthoDB" id="248923at2759"/>